<evidence type="ECO:0000313" key="1">
    <source>
        <dbReference type="EMBL" id="EDW29672.1"/>
    </source>
</evidence>
<dbReference type="EMBL" id="CH479200">
    <property type="protein sequence ID" value="EDW29672.1"/>
    <property type="molecule type" value="Genomic_DNA"/>
</dbReference>
<reference evidence="1 2" key="1">
    <citation type="journal article" date="2007" name="Nature">
        <title>Evolution of genes and genomes on the Drosophila phylogeny.</title>
        <authorList>
            <consortium name="Drosophila 12 Genomes Consortium"/>
            <person name="Clark A.G."/>
            <person name="Eisen M.B."/>
            <person name="Smith D.R."/>
            <person name="Bergman C.M."/>
            <person name="Oliver B."/>
            <person name="Markow T.A."/>
            <person name="Kaufman T.C."/>
            <person name="Kellis M."/>
            <person name="Gelbart W."/>
            <person name="Iyer V.N."/>
            <person name="Pollard D.A."/>
            <person name="Sackton T.B."/>
            <person name="Larracuente A.M."/>
            <person name="Singh N.D."/>
            <person name="Abad J.P."/>
            <person name="Abt D.N."/>
            <person name="Adryan B."/>
            <person name="Aguade M."/>
            <person name="Akashi H."/>
            <person name="Anderson W.W."/>
            <person name="Aquadro C.F."/>
            <person name="Ardell D.H."/>
            <person name="Arguello R."/>
            <person name="Artieri C.G."/>
            <person name="Barbash D.A."/>
            <person name="Barker D."/>
            <person name="Barsanti P."/>
            <person name="Batterham P."/>
            <person name="Batzoglou S."/>
            <person name="Begun D."/>
            <person name="Bhutkar A."/>
            <person name="Blanco E."/>
            <person name="Bosak S.A."/>
            <person name="Bradley R.K."/>
            <person name="Brand A.D."/>
            <person name="Brent M.R."/>
            <person name="Brooks A.N."/>
            <person name="Brown R.H."/>
            <person name="Butlin R.K."/>
            <person name="Caggese C."/>
            <person name="Calvi B.R."/>
            <person name="Bernardo de Carvalho A."/>
            <person name="Caspi A."/>
            <person name="Castrezana S."/>
            <person name="Celniker S.E."/>
            <person name="Chang J.L."/>
            <person name="Chapple C."/>
            <person name="Chatterji S."/>
            <person name="Chinwalla A."/>
            <person name="Civetta A."/>
            <person name="Clifton S.W."/>
            <person name="Comeron J.M."/>
            <person name="Costello J.C."/>
            <person name="Coyne J.A."/>
            <person name="Daub J."/>
            <person name="David R.G."/>
            <person name="Delcher A.L."/>
            <person name="Delehaunty K."/>
            <person name="Do C.B."/>
            <person name="Ebling H."/>
            <person name="Edwards K."/>
            <person name="Eickbush T."/>
            <person name="Evans J.D."/>
            <person name="Filipski A."/>
            <person name="Findeiss S."/>
            <person name="Freyhult E."/>
            <person name="Fulton L."/>
            <person name="Fulton R."/>
            <person name="Garcia A.C."/>
            <person name="Gardiner A."/>
            <person name="Garfield D.A."/>
            <person name="Garvin B.E."/>
            <person name="Gibson G."/>
            <person name="Gilbert D."/>
            <person name="Gnerre S."/>
            <person name="Godfrey J."/>
            <person name="Good R."/>
            <person name="Gotea V."/>
            <person name="Gravely B."/>
            <person name="Greenberg A.J."/>
            <person name="Griffiths-Jones S."/>
            <person name="Gross S."/>
            <person name="Guigo R."/>
            <person name="Gustafson E.A."/>
            <person name="Haerty W."/>
            <person name="Hahn M.W."/>
            <person name="Halligan D.L."/>
            <person name="Halpern A.L."/>
            <person name="Halter G.M."/>
            <person name="Han M.V."/>
            <person name="Heger A."/>
            <person name="Hillier L."/>
            <person name="Hinrichs A.S."/>
            <person name="Holmes I."/>
            <person name="Hoskins R.A."/>
            <person name="Hubisz M.J."/>
            <person name="Hultmark D."/>
            <person name="Huntley M.A."/>
            <person name="Jaffe D.B."/>
            <person name="Jagadeeshan S."/>
            <person name="Jeck W.R."/>
            <person name="Johnson J."/>
            <person name="Jones C.D."/>
            <person name="Jordan W.C."/>
            <person name="Karpen G.H."/>
            <person name="Kataoka E."/>
            <person name="Keightley P.D."/>
            <person name="Kheradpour P."/>
            <person name="Kirkness E.F."/>
            <person name="Koerich L.B."/>
            <person name="Kristiansen K."/>
            <person name="Kudrna D."/>
            <person name="Kulathinal R.J."/>
            <person name="Kumar S."/>
            <person name="Kwok R."/>
            <person name="Lander E."/>
            <person name="Langley C.H."/>
            <person name="Lapoint R."/>
            <person name="Lazzaro B.P."/>
            <person name="Lee S.J."/>
            <person name="Levesque L."/>
            <person name="Li R."/>
            <person name="Lin C.F."/>
            <person name="Lin M.F."/>
            <person name="Lindblad-Toh K."/>
            <person name="Llopart A."/>
            <person name="Long M."/>
            <person name="Low L."/>
            <person name="Lozovsky E."/>
            <person name="Lu J."/>
            <person name="Luo M."/>
            <person name="Machado C.A."/>
            <person name="Makalowski W."/>
            <person name="Marzo M."/>
            <person name="Matsuda M."/>
            <person name="Matzkin L."/>
            <person name="McAllister B."/>
            <person name="McBride C.S."/>
            <person name="McKernan B."/>
            <person name="McKernan K."/>
            <person name="Mendez-Lago M."/>
            <person name="Minx P."/>
            <person name="Mollenhauer M.U."/>
            <person name="Montooth K."/>
            <person name="Mount S.M."/>
            <person name="Mu X."/>
            <person name="Myers E."/>
            <person name="Negre B."/>
            <person name="Newfeld S."/>
            <person name="Nielsen R."/>
            <person name="Noor M.A."/>
            <person name="O'Grady P."/>
            <person name="Pachter L."/>
            <person name="Papaceit M."/>
            <person name="Parisi M.J."/>
            <person name="Parisi M."/>
            <person name="Parts L."/>
            <person name="Pedersen J.S."/>
            <person name="Pesole G."/>
            <person name="Phillippy A.M."/>
            <person name="Ponting C.P."/>
            <person name="Pop M."/>
            <person name="Porcelli D."/>
            <person name="Powell J.R."/>
            <person name="Prohaska S."/>
            <person name="Pruitt K."/>
            <person name="Puig M."/>
            <person name="Quesneville H."/>
            <person name="Ram K.R."/>
            <person name="Rand D."/>
            <person name="Rasmussen M.D."/>
            <person name="Reed L.K."/>
            <person name="Reenan R."/>
            <person name="Reily A."/>
            <person name="Remington K.A."/>
            <person name="Rieger T.T."/>
            <person name="Ritchie M.G."/>
            <person name="Robin C."/>
            <person name="Rogers Y.H."/>
            <person name="Rohde C."/>
            <person name="Rozas J."/>
            <person name="Rubenfield M.J."/>
            <person name="Ruiz A."/>
            <person name="Russo S."/>
            <person name="Salzberg S.L."/>
            <person name="Sanchez-Gracia A."/>
            <person name="Saranga D.J."/>
            <person name="Sato H."/>
            <person name="Schaeffer S.W."/>
            <person name="Schatz M.C."/>
            <person name="Schlenke T."/>
            <person name="Schwartz R."/>
            <person name="Segarra C."/>
            <person name="Singh R.S."/>
            <person name="Sirot L."/>
            <person name="Sirota M."/>
            <person name="Sisneros N.B."/>
            <person name="Smith C.D."/>
            <person name="Smith T.F."/>
            <person name="Spieth J."/>
            <person name="Stage D.E."/>
            <person name="Stark A."/>
            <person name="Stephan W."/>
            <person name="Strausberg R.L."/>
            <person name="Strempel S."/>
            <person name="Sturgill D."/>
            <person name="Sutton G."/>
            <person name="Sutton G.G."/>
            <person name="Tao W."/>
            <person name="Teichmann S."/>
            <person name="Tobari Y.N."/>
            <person name="Tomimura Y."/>
            <person name="Tsolas J.M."/>
            <person name="Valente V.L."/>
            <person name="Venter E."/>
            <person name="Venter J.C."/>
            <person name="Vicario S."/>
            <person name="Vieira F.G."/>
            <person name="Vilella A.J."/>
            <person name="Villasante A."/>
            <person name="Walenz B."/>
            <person name="Wang J."/>
            <person name="Wasserman M."/>
            <person name="Watts T."/>
            <person name="Wilson D."/>
            <person name="Wilson R.K."/>
            <person name="Wing R.A."/>
            <person name="Wolfner M.F."/>
            <person name="Wong A."/>
            <person name="Wong G.K."/>
            <person name="Wu C.I."/>
            <person name="Wu G."/>
            <person name="Yamamoto D."/>
            <person name="Yang H.P."/>
            <person name="Yang S.P."/>
            <person name="Yorke J.A."/>
            <person name="Yoshida K."/>
            <person name="Zdobnov E."/>
            <person name="Zhang P."/>
            <person name="Zhang Y."/>
            <person name="Zimin A.V."/>
            <person name="Baldwin J."/>
            <person name="Abdouelleil A."/>
            <person name="Abdulkadir J."/>
            <person name="Abebe A."/>
            <person name="Abera B."/>
            <person name="Abreu J."/>
            <person name="Acer S.C."/>
            <person name="Aftuck L."/>
            <person name="Alexander A."/>
            <person name="An P."/>
            <person name="Anderson E."/>
            <person name="Anderson S."/>
            <person name="Arachi H."/>
            <person name="Azer M."/>
            <person name="Bachantsang P."/>
            <person name="Barry A."/>
            <person name="Bayul T."/>
            <person name="Berlin A."/>
            <person name="Bessette D."/>
            <person name="Bloom T."/>
            <person name="Blye J."/>
            <person name="Boguslavskiy L."/>
            <person name="Bonnet C."/>
            <person name="Boukhgalter B."/>
            <person name="Bourzgui I."/>
            <person name="Brown A."/>
            <person name="Cahill P."/>
            <person name="Channer S."/>
            <person name="Cheshatsang Y."/>
            <person name="Chuda L."/>
            <person name="Citroen M."/>
            <person name="Collymore A."/>
            <person name="Cooke P."/>
            <person name="Costello M."/>
            <person name="D'Aco K."/>
            <person name="Daza R."/>
            <person name="De Haan G."/>
            <person name="DeGray S."/>
            <person name="DeMaso C."/>
            <person name="Dhargay N."/>
            <person name="Dooley K."/>
            <person name="Dooley E."/>
            <person name="Doricent M."/>
            <person name="Dorje P."/>
            <person name="Dorjee K."/>
            <person name="Dupes A."/>
            <person name="Elong R."/>
            <person name="Falk J."/>
            <person name="Farina A."/>
            <person name="Faro S."/>
            <person name="Ferguson D."/>
            <person name="Fisher S."/>
            <person name="Foley C.D."/>
            <person name="Franke A."/>
            <person name="Friedrich D."/>
            <person name="Gadbois L."/>
            <person name="Gearin G."/>
            <person name="Gearin C.R."/>
            <person name="Giannoukos G."/>
            <person name="Goode T."/>
            <person name="Graham J."/>
            <person name="Grandbois E."/>
            <person name="Grewal S."/>
            <person name="Gyaltsen K."/>
            <person name="Hafez N."/>
            <person name="Hagos B."/>
            <person name="Hall J."/>
            <person name="Henson C."/>
            <person name="Hollinger A."/>
            <person name="Honan T."/>
            <person name="Huard M.D."/>
            <person name="Hughes L."/>
            <person name="Hurhula B."/>
            <person name="Husby M.E."/>
            <person name="Kamat A."/>
            <person name="Kanga B."/>
            <person name="Kashin S."/>
            <person name="Khazanovich D."/>
            <person name="Kisner P."/>
            <person name="Lance K."/>
            <person name="Lara M."/>
            <person name="Lee W."/>
            <person name="Lennon N."/>
            <person name="Letendre F."/>
            <person name="LeVine R."/>
            <person name="Lipovsky A."/>
            <person name="Liu X."/>
            <person name="Liu J."/>
            <person name="Liu S."/>
            <person name="Lokyitsang T."/>
            <person name="Lokyitsang Y."/>
            <person name="Lubonja R."/>
            <person name="Lui A."/>
            <person name="MacDonald P."/>
            <person name="Magnisalis V."/>
            <person name="Maru K."/>
            <person name="Matthews C."/>
            <person name="McCusker W."/>
            <person name="McDonough S."/>
            <person name="Mehta T."/>
            <person name="Meldrim J."/>
            <person name="Meneus L."/>
            <person name="Mihai O."/>
            <person name="Mihalev A."/>
            <person name="Mihova T."/>
            <person name="Mittelman R."/>
            <person name="Mlenga V."/>
            <person name="Montmayeur A."/>
            <person name="Mulrain L."/>
            <person name="Navidi A."/>
            <person name="Naylor J."/>
            <person name="Negash T."/>
            <person name="Nguyen T."/>
            <person name="Nguyen N."/>
            <person name="Nicol R."/>
            <person name="Norbu C."/>
            <person name="Norbu N."/>
            <person name="Novod N."/>
            <person name="O'Neill B."/>
            <person name="Osman S."/>
            <person name="Markiewicz E."/>
            <person name="Oyono O.L."/>
            <person name="Patti C."/>
            <person name="Phunkhang P."/>
            <person name="Pierre F."/>
            <person name="Priest M."/>
            <person name="Raghuraman S."/>
            <person name="Rege F."/>
            <person name="Reyes R."/>
            <person name="Rise C."/>
            <person name="Rogov P."/>
            <person name="Ross K."/>
            <person name="Ryan E."/>
            <person name="Settipalli S."/>
            <person name="Shea T."/>
            <person name="Sherpa N."/>
            <person name="Shi L."/>
            <person name="Shih D."/>
            <person name="Sparrow T."/>
            <person name="Spaulding J."/>
            <person name="Stalker J."/>
            <person name="Stange-Thomann N."/>
            <person name="Stavropoulos S."/>
            <person name="Stone C."/>
            <person name="Strader C."/>
            <person name="Tesfaye S."/>
            <person name="Thomson T."/>
            <person name="Thoulutsang Y."/>
            <person name="Thoulutsang D."/>
            <person name="Topham K."/>
            <person name="Topping I."/>
            <person name="Tsamla T."/>
            <person name="Vassiliev H."/>
            <person name="Vo A."/>
            <person name="Wangchuk T."/>
            <person name="Wangdi T."/>
            <person name="Weiand M."/>
            <person name="Wilkinson J."/>
            <person name="Wilson A."/>
            <person name="Yadav S."/>
            <person name="Young G."/>
            <person name="Yu Q."/>
            <person name="Zembek L."/>
            <person name="Zhong D."/>
            <person name="Zimmer A."/>
            <person name="Zwirko Z."/>
            <person name="Jaffe D.B."/>
            <person name="Alvarez P."/>
            <person name="Brockman W."/>
            <person name="Butler J."/>
            <person name="Chin C."/>
            <person name="Gnerre S."/>
            <person name="Grabherr M."/>
            <person name="Kleber M."/>
            <person name="Mauceli E."/>
            <person name="MacCallum I."/>
        </authorList>
    </citation>
    <scope>NUCLEOTIDE SEQUENCE [LARGE SCALE GENOMIC DNA]</scope>
    <source>
        <strain evidence="2">MSH-3 / Tucson 14011-0111.49</strain>
    </source>
</reference>
<dbReference type="Proteomes" id="UP000008744">
    <property type="component" value="Unassembled WGS sequence"/>
</dbReference>
<dbReference type="HOGENOM" id="CLU_3108606_0_0_1"/>
<organism evidence="2">
    <name type="scientific">Drosophila persimilis</name>
    <name type="common">Fruit fly</name>
    <dbReference type="NCBI Taxonomy" id="7234"/>
    <lineage>
        <taxon>Eukaryota</taxon>
        <taxon>Metazoa</taxon>
        <taxon>Ecdysozoa</taxon>
        <taxon>Arthropoda</taxon>
        <taxon>Hexapoda</taxon>
        <taxon>Insecta</taxon>
        <taxon>Pterygota</taxon>
        <taxon>Neoptera</taxon>
        <taxon>Endopterygota</taxon>
        <taxon>Diptera</taxon>
        <taxon>Brachycera</taxon>
        <taxon>Muscomorpha</taxon>
        <taxon>Ephydroidea</taxon>
        <taxon>Drosophilidae</taxon>
        <taxon>Drosophila</taxon>
        <taxon>Sophophora</taxon>
    </lineage>
</organism>
<proteinExistence type="predicted"/>
<accession>B4H077</accession>
<sequence>MVCAIRFLSTIFDESLEIQAESSAIPIYYHSDLNAVYPEECLLRGPGASGG</sequence>
<protein>
    <submittedName>
        <fullName evidence="1">GL14912</fullName>
    </submittedName>
</protein>
<dbReference type="AlphaFoldDB" id="B4H077"/>
<keyword evidence="2" id="KW-1185">Reference proteome</keyword>
<gene>
    <name evidence="1" type="primary">Dper\GL14912</name>
    <name evidence="1" type="ORF">Dper_GL14912</name>
</gene>
<evidence type="ECO:0000313" key="2">
    <source>
        <dbReference type="Proteomes" id="UP000008744"/>
    </source>
</evidence>
<name>B4H077_DROPE</name>